<dbReference type="EMBL" id="OU900097">
    <property type="protein sequence ID" value="CAG9861570.1"/>
    <property type="molecule type" value="Genomic_DNA"/>
</dbReference>
<evidence type="ECO:0000313" key="2">
    <source>
        <dbReference type="EMBL" id="CAG9861570.1"/>
    </source>
</evidence>
<dbReference type="Pfam" id="PF00650">
    <property type="entry name" value="CRAL_TRIO"/>
    <property type="match status" value="2"/>
</dbReference>
<evidence type="ECO:0000259" key="1">
    <source>
        <dbReference type="PROSITE" id="PS50191"/>
    </source>
</evidence>
<dbReference type="AlphaFoldDB" id="A0A9N9XRI8"/>
<dbReference type="CDD" id="cd00170">
    <property type="entry name" value="SEC14"/>
    <property type="match status" value="2"/>
</dbReference>
<dbReference type="PANTHER" id="PTHR10174">
    <property type="entry name" value="ALPHA-TOCOPHEROL TRANSFER PROTEIN-RELATED"/>
    <property type="match status" value="1"/>
</dbReference>
<dbReference type="GO" id="GO:0016020">
    <property type="term" value="C:membrane"/>
    <property type="evidence" value="ECO:0007669"/>
    <property type="project" value="TreeGrafter"/>
</dbReference>
<organism evidence="2 3">
    <name type="scientific">Phyllotreta striolata</name>
    <name type="common">Striped flea beetle</name>
    <name type="synonym">Crioceris striolata</name>
    <dbReference type="NCBI Taxonomy" id="444603"/>
    <lineage>
        <taxon>Eukaryota</taxon>
        <taxon>Metazoa</taxon>
        <taxon>Ecdysozoa</taxon>
        <taxon>Arthropoda</taxon>
        <taxon>Hexapoda</taxon>
        <taxon>Insecta</taxon>
        <taxon>Pterygota</taxon>
        <taxon>Neoptera</taxon>
        <taxon>Endopterygota</taxon>
        <taxon>Coleoptera</taxon>
        <taxon>Polyphaga</taxon>
        <taxon>Cucujiformia</taxon>
        <taxon>Chrysomeloidea</taxon>
        <taxon>Chrysomelidae</taxon>
        <taxon>Galerucinae</taxon>
        <taxon>Alticini</taxon>
        <taxon>Phyllotreta</taxon>
    </lineage>
</organism>
<gene>
    <name evidence="2" type="ORF">PHYEVI_LOCUS7905</name>
</gene>
<dbReference type="PROSITE" id="PS50191">
    <property type="entry name" value="CRAL_TRIO"/>
    <property type="match status" value="2"/>
</dbReference>
<dbReference type="GO" id="GO:1902936">
    <property type="term" value="F:phosphatidylinositol bisphosphate binding"/>
    <property type="evidence" value="ECO:0007669"/>
    <property type="project" value="TreeGrafter"/>
</dbReference>
<dbReference type="SUPFAM" id="SSF52087">
    <property type="entry name" value="CRAL/TRIO domain"/>
    <property type="match status" value="2"/>
</dbReference>
<dbReference type="PANTHER" id="PTHR10174:SF222">
    <property type="entry name" value="GH10083P-RELATED"/>
    <property type="match status" value="1"/>
</dbReference>
<protein>
    <recommendedName>
        <fullName evidence="1">CRAL-TRIO domain-containing protein</fullName>
    </recommendedName>
</protein>
<dbReference type="Proteomes" id="UP001153712">
    <property type="component" value="Chromosome 4"/>
</dbReference>
<dbReference type="InterPro" id="IPR036273">
    <property type="entry name" value="CRAL/TRIO_N_dom_sf"/>
</dbReference>
<name>A0A9N9XRI8_PHYSR</name>
<accession>A0A9N9XRI8</accession>
<evidence type="ECO:0000313" key="3">
    <source>
        <dbReference type="Proteomes" id="UP001153712"/>
    </source>
</evidence>
<dbReference type="OrthoDB" id="6575879at2759"/>
<sequence>MSTNNYDLLQTDREKIRKLWGKTNADVQDYIRILKEWHKTQNHLPEMPDDNTIEFVLTNCKYRVEKAKKTIDSYYTLRTIIPEYFKGHRPTMDVLERISKMWYFTPLPKLTPEMYRIIFLKYAKEQGITFDLDETTAYEVNVSEIRMHEDLSMGDVYIIDCADLSLSQATKYTPTSIRKYFTIFEKVYSSRGKYFHIINYPPFALQVLNMAKMIIKKKIFDRVKLHSSMESLYEYVPKELLPAEYGGKEKSLDELQELWFQKLREYEKRFDELEEMTVDESLRPEPLVANTFVMSTDNLLQTDREKIRKLWGKSNSDTEEYIRILKEWLKTQKHLPEIPTDNQLEFVLTNCKYSIEKAKTAIDNYYTVRSILPDFFKGHHPVKTDALNRVSKMWNYVPLPKLTTDMQRLFIMKYLKEEDIPYSVQEATAYEINIFEIRMHEDLAMGNIYIVDAADVSLSHVAKLTPTTIKNYLVILEQFYKSRVTNFHVINHPPVMKSILNTVKMMAKKKIYDRLILHSSLESLYEYVPRELLPIEYGGEENSVEVLQEFWFQKLRDYEKRFDELEEMTVDESLRPEPLVNSDILGYYGNFKKIEVD</sequence>
<dbReference type="Gene3D" id="3.40.525.10">
    <property type="entry name" value="CRAL-TRIO lipid binding domain"/>
    <property type="match status" value="2"/>
</dbReference>
<dbReference type="Gene3D" id="1.20.5.1200">
    <property type="entry name" value="Alpha-tocopherol transfer"/>
    <property type="match status" value="1"/>
</dbReference>
<dbReference type="InterPro" id="IPR036865">
    <property type="entry name" value="CRAL-TRIO_dom_sf"/>
</dbReference>
<reference evidence="2" key="1">
    <citation type="submission" date="2022-01" db="EMBL/GenBank/DDBJ databases">
        <authorList>
            <person name="King R."/>
        </authorList>
    </citation>
    <scope>NUCLEOTIDE SEQUENCE</scope>
</reference>
<proteinExistence type="predicted"/>
<dbReference type="SUPFAM" id="SSF46938">
    <property type="entry name" value="CRAL/TRIO N-terminal domain"/>
    <property type="match status" value="2"/>
</dbReference>
<dbReference type="SMART" id="SM00516">
    <property type="entry name" value="SEC14"/>
    <property type="match status" value="2"/>
</dbReference>
<feature type="domain" description="CRAL-TRIO" evidence="1">
    <location>
        <begin position="381"/>
        <end position="545"/>
    </location>
</feature>
<keyword evidence="3" id="KW-1185">Reference proteome</keyword>
<feature type="domain" description="CRAL-TRIO" evidence="1">
    <location>
        <begin position="91"/>
        <end position="253"/>
    </location>
</feature>
<dbReference type="InterPro" id="IPR001251">
    <property type="entry name" value="CRAL-TRIO_dom"/>
</dbReference>